<dbReference type="SMART" id="SM00236">
    <property type="entry name" value="fCBD"/>
    <property type="match status" value="1"/>
</dbReference>
<keyword evidence="5" id="KW-0186">Copper</keyword>
<keyword evidence="6" id="KW-0503">Monooxygenase</keyword>
<dbReference type="GO" id="GO:0008810">
    <property type="term" value="F:cellulase activity"/>
    <property type="evidence" value="ECO:0007669"/>
    <property type="project" value="UniProtKB-UniRule"/>
</dbReference>
<keyword evidence="3 10" id="KW-0136">Cellulose degradation</keyword>
<feature type="chain" id="PRO_5034970569" description="AA9 family lytic polysaccharide monooxygenase" evidence="12">
    <location>
        <begin position="23"/>
        <end position="349"/>
    </location>
</feature>
<dbReference type="InterPro" id="IPR005103">
    <property type="entry name" value="AA9_LPMO"/>
</dbReference>
<proteinExistence type="predicted"/>
<comment type="function">
    <text evidence="10">Lytic polysaccharide monooxygenase (LMPO) that depolymerizes crystalline and amorphous polysaccharides via the oxidation of scissile alpha- or beta-(1-4)-glycosidic bonds, yielding C1 and/or C4 oxidation products. Catalysis by LPMOs requires the reduction of the active-site copper from Cu(II) to Cu(I) by a reducing agent and H(2)O(2) or O(2) as a cosubstrate.</text>
</comment>
<gene>
    <name evidence="14" type="ORF">HMN09_01390400</name>
</gene>
<name>A0A8H6RWU9_MYCCL</name>
<evidence type="ECO:0000256" key="4">
    <source>
        <dbReference type="ARBA" id="ARBA00023002"/>
    </source>
</evidence>
<dbReference type="GO" id="GO:0030248">
    <property type="term" value="F:cellulose binding"/>
    <property type="evidence" value="ECO:0007669"/>
    <property type="project" value="UniProtKB-UniRule"/>
</dbReference>
<keyword evidence="7 10" id="KW-1015">Disulfide bond</keyword>
<keyword evidence="2 12" id="KW-0732">Signal</keyword>
<evidence type="ECO:0000313" key="14">
    <source>
        <dbReference type="EMBL" id="KAF7288381.1"/>
    </source>
</evidence>
<reference evidence="14" key="1">
    <citation type="submission" date="2020-05" db="EMBL/GenBank/DDBJ databases">
        <title>Mycena genomes resolve the evolution of fungal bioluminescence.</title>
        <authorList>
            <person name="Tsai I.J."/>
        </authorList>
    </citation>
    <scope>NUCLEOTIDE SEQUENCE</scope>
    <source>
        <strain evidence="14">110903Hualien_Pintung</strain>
    </source>
</reference>
<evidence type="ECO:0000256" key="10">
    <source>
        <dbReference type="RuleBase" id="RU368122"/>
    </source>
</evidence>
<comment type="catalytic activity">
    <reaction evidence="10">
        <text>[(1-&gt;4)-beta-D-glucosyl]n+m + reduced acceptor + O2 = 4-dehydro-beta-D-glucosyl-[(1-&gt;4)-beta-D-glucosyl]n-1 + [(1-&gt;4)-beta-D-glucosyl]m + acceptor + H2O.</text>
        <dbReference type="EC" id="1.14.99.56"/>
    </reaction>
</comment>
<dbReference type="InterPro" id="IPR049892">
    <property type="entry name" value="AA9"/>
</dbReference>
<evidence type="ECO:0000256" key="6">
    <source>
        <dbReference type="ARBA" id="ARBA00023033"/>
    </source>
</evidence>
<dbReference type="PANTHER" id="PTHR33353">
    <property type="entry name" value="PUTATIVE (AFU_ORTHOLOGUE AFUA_1G12560)-RELATED"/>
    <property type="match status" value="1"/>
</dbReference>
<dbReference type="EMBL" id="JACAZE010000035">
    <property type="protein sequence ID" value="KAF7288381.1"/>
    <property type="molecule type" value="Genomic_DNA"/>
</dbReference>
<dbReference type="PROSITE" id="PS51164">
    <property type="entry name" value="CBM1_2"/>
    <property type="match status" value="1"/>
</dbReference>
<protein>
    <recommendedName>
        <fullName evidence="10">AA9 family lytic polysaccharide monooxygenase</fullName>
        <ecNumber evidence="10">1.14.99.56</ecNumber>
    </recommendedName>
    <alternativeName>
        <fullName evidence="10">Endo-beta-1,4-glucanase</fullName>
    </alternativeName>
    <alternativeName>
        <fullName evidence="10">Glycosyl hydrolase 61 family protein</fullName>
    </alternativeName>
</protein>
<dbReference type="GO" id="GO:0005576">
    <property type="term" value="C:extracellular region"/>
    <property type="evidence" value="ECO:0007669"/>
    <property type="project" value="UniProtKB-SubCell"/>
</dbReference>
<dbReference type="AlphaFoldDB" id="A0A8H6RWU9"/>
<accession>A0A8H6RWU9</accession>
<comment type="subcellular location">
    <subcellularLocation>
        <location evidence="10">Secreted</location>
    </subcellularLocation>
</comment>
<keyword evidence="9 10" id="KW-0624">Polysaccharide degradation</keyword>
<evidence type="ECO:0000313" key="15">
    <source>
        <dbReference type="Proteomes" id="UP000613580"/>
    </source>
</evidence>
<organism evidence="14 15">
    <name type="scientific">Mycena chlorophos</name>
    <name type="common">Agaric fungus</name>
    <name type="synonym">Agaricus chlorophos</name>
    <dbReference type="NCBI Taxonomy" id="658473"/>
    <lineage>
        <taxon>Eukaryota</taxon>
        <taxon>Fungi</taxon>
        <taxon>Dikarya</taxon>
        <taxon>Basidiomycota</taxon>
        <taxon>Agaricomycotina</taxon>
        <taxon>Agaricomycetes</taxon>
        <taxon>Agaricomycetidae</taxon>
        <taxon>Agaricales</taxon>
        <taxon>Marasmiineae</taxon>
        <taxon>Mycenaceae</taxon>
        <taxon>Mycena</taxon>
    </lineage>
</organism>
<feature type="region of interest" description="Disordered" evidence="11">
    <location>
        <begin position="292"/>
        <end position="313"/>
    </location>
</feature>
<evidence type="ECO:0000256" key="1">
    <source>
        <dbReference type="ARBA" id="ARBA00022723"/>
    </source>
</evidence>
<keyword evidence="15" id="KW-1185">Reference proteome</keyword>
<keyword evidence="10" id="KW-0964">Secreted</keyword>
<dbReference type="GO" id="GO:0004497">
    <property type="term" value="F:monooxygenase activity"/>
    <property type="evidence" value="ECO:0007669"/>
    <property type="project" value="UniProtKB-KW"/>
</dbReference>
<dbReference type="Pfam" id="PF00734">
    <property type="entry name" value="CBM_1"/>
    <property type="match status" value="1"/>
</dbReference>
<dbReference type="GO" id="GO:0030245">
    <property type="term" value="P:cellulose catabolic process"/>
    <property type="evidence" value="ECO:0007669"/>
    <property type="project" value="UniProtKB-UniRule"/>
</dbReference>
<feature type="domain" description="CBM1" evidence="13">
    <location>
        <begin position="313"/>
        <end position="349"/>
    </location>
</feature>
<evidence type="ECO:0000256" key="3">
    <source>
        <dbReference type="ARBA" id="ARBA00023001"/>
    </source>
</evidence>
<dbReference type="GO" id="GO:0046872">
    <property type="term" value="F:metal ion binding"/>
    <property type="evidence" value="ECO:0007669"/>
    <property type="project" value="UniProtKB-KW"/>
</dbReference>
<dbReference type="PANTHER" id="PTHR33353:SF18">
    <property type="entry name" value="ENDOGLUCANASE II"/>
    <property type="match status" value="1"/>
</dbReference>
<dbReference type="PROSITE" id="PS00562">
    <property type="entry name" value="CBM1_1"/>
    <property type="match status" value="1"/>
</dbReference>
<dbReference type="InterPro" id="IPR000254">
    <property type="entry name" value="CBD"/>
</dbReference>
<evidence type="ECO:0000256" key="5">
    <source>
        <dbReference type="ARBA" id="ARBA00023008"/>
    </source>
</evidence>
<evidence type="ECO:0000256" key="9">
    <source>
        <dbReference type="ARBA" id="ARBA00023326"/>
    </source>
</evidence>
<sequence>MLSMTSLSLLATVLFGTLSVNAHTIFQEAYVNGVDQGHLTGIRVPDYDGPITDVTSNGTVHPPLCTRRFDEMKILDLICNGGINPYHQPLPNTTITVPAGSQFTAEWHHTLDGADPSDPSDPIDPSHKGPVITYLAQIPNALQSDVTGLKWFKIYEAGLVNPANQTWAVDDLIANKGKVTFTIPECIPAGQYLLRHEIIALHSATAYPGAQFYMECAQIVITGGGSAQPATVSFPGAYHSTDPGITVNIYYPLLTNYTIPGPDVFTCDGTSSGTTTSSSSIKSTTTSSVKSTTTSVSSTKTSSSSAPSTSATGTVAEYGQCGGIGYTGPTTCASPYTCTVSNAYYSQCL</sequence>
<dbReference type="EC" id="1.14.99.56" evidence="10"/>
<keyword evidence="8 10" id="KW-0119">Carbohydrate metabolism</keyword>
<dbReference type="OrthoDB" id="2525337at2759"/>
<dbReference type="Proteomes" id="UP000613580">
    <property type="component" value="Unassembled WGS sequence"/>
</dbReference>
<evidence type="ECO:0000256" key="2">
    <source>
        <dbReference type="ARBA" id="ARBA00022729"/>
    </source>
</evidence>
<comment type="caution">
    <text evidence="14">The sequence shown here is derived from an EMBL/GenBank/DDBJ whole genome shotgun (WGS) entry which is preliminary data.</text>
</comment>
<comment type="domain">
    <text evidence="10">Has a modular structure: an endo-beta-1,4-glucanase catalytic module at the N-terminus, a linker rich in serines and threonines, and a C-terminal carbohydrate-binding module (CBM).</text>
</comment>
<feature type="signal peptide" evidence="12">
    <location>
        <begin position="1"/>
        <end position="22"/>
    </location>
</feature>
<evidence type="ECO:0000256" key="8">
    <source>
        <dbReference type="ARBA" id="ARBA00023277"/>
    </source>
</evidence>
<evidence type="ECO:0000259" key="13">
    <source>
        <dbReference type="PROSITE" id="PS51164"/>
    </source>
</evidence>
<dbReference type="Pfam" id="PF03443">
    <property type="entry name" value="AA9"/>
    <property type="match status" value="1"/>
</dbReference>
<keyword evidence="4" id="KW-0560">Oxidoreductase</keyword>
<evidence type="ECO:0000256" key="7">
    <source>
        <dbReference type="ARBA" id="ARBA00023157"/>
    </source>
</evidence>
<evidence type="ECO:0000256" key="12">
    <source>
        <dbReference type="SAM" id="SignalP"/>
    </source>
</evidence>
<dbReference type="InterPro" id="IPR035971">
    <property type="entry name" value="CBD_sf"/>
</dbReference>
<dbReference type="SUPFAM" id="SSF57180">
    <property type="entry name" value="Cellulose-binding domain"/>
    <property type="match status" value="1"/>
</dbReference>
<dbReference type="Gene3D" id="2.70.50.70">
    <property type="match status" value="1"/>
</dbReference>
<dbReference type="CDD" id="cd21175">
    <property type="entry name" value="LPMO_AA9"/>
    <property type="match status" value="1"/>
</dbReference>
<keyword evidence="1" id="KW-0479">Metal-binding</keyword>
<evidence type="ECO:0000256" key="11">
    <source>
        <dbReference type="SAM" id="MobiDB-lite"/>
    </source>
</evidence>